<dbReference type="AlphaFoldDB" id="A0AAV8PV77"/>
<organism evidence="2 3">
    <name type="scientific">Ensete ventricosum</name>
    <name type="common">Abyssinian banana</name>
    <name type="synonym">Musa ensete</name>
    <dbReference type="NCBI Taxonomy" id="4639"/>
    <lineage>
        <taxon>Eukaryota</taxon>
        <taxon>Viridiplantae</taxon>
        <taxon>Streptophyta</taxon>
        <taxon>Embryophyta</taxon>
        <taxon>Tracheophyta</taxon>
        <taxon>Spermatophyta</taxon>
        <taxon>Magnoliopsida</taxon>
        <taxon>Liliopsida</taxon>
        <taxon>Zingiberales</taxon>
        <taxon>Musaceae</taxon>
        <taxon>Ensete</taxon>
    </lineage>
</organism>
<feature type="region of interest" description="Disordered" evidence="1">
    <location>
        <begin position="1"/>
        <end position="34"/>
    </location>
</feature>
<name>A0AAV8PV77_ENSVE</name>
<dbReference type="EMBL" id="JAQQAF010000008">
    <property type="protein sequence ID" value="KAJ8464843.1"/>
    <property type="molecule type" value="Genomic_DNA"/>
</dbReference>
<evidence type="ECO:0000313" key="2">
    <source>
        <dbReference type="EMBL" id="KAJ8464843.1"/>
    </source>
</evidence>
<reference evidence="2 3" key="1">
    <citation type="submission" date="2022-12" db="EMBL/GenBank/DDBJ databases">
        <title>Chromosome-scale assembly of the Ensete ventricosum genome.</title>
        <authorList>
            <person name="Dussert Y."/>
            <person name="Stocks J."/>
            <person name="Wendawek A."/>
            <person name="Woldeyes F."/>
            <person name="Nichols R.A."/>
            <person name="Borrell J.S."/>
        </authorList>
    </citation>
    <scope>NUCLEOTIDE SEQUENCE [LARGE SCALE GENOMIC DNA]</scope>
    <source>
        <strain evidence="3">cv. Maze</strain>
        <tissue evidence="2">Seeds</tissue>
    </source>
</reference>
<evidence type="ECO:0000313" key="3">
    <source>
        <dbReference type="Proteomes" id="UP001222027"/>
    </source>
</evidence>
<gene>
    <name evidence="2" type="ORF">OPV22_027395</name>
</gene>
<protein>
    <submittedName>
        <fullName evidence="2">Uncharacterized protein</fullName>
    </submittedName>
</protein>
<comment type="caution">
    <text evidence="2">The sequence shown here is derived from an EMBL/GenBank/DDBJ whole genome shotgun (WGS) entry which is preliminary data.</text>
</comment>
<evidence type="ECO:0000256" key="1">
    <source>
        <dbReference type="SAM" id="MobiDB-lite"/>
    </source>
</evidence>
<proteinExistence type="predicted"/>
<keyword evidence="3" id="KW-1185">Reference proteome</keyword>
<sequence>MMQKYRFLHTRRQVSADRGGGSTSGASAGTSGSPARVPAIYSACAAPANCCAAMPVHQEFYQQLAPEGPRCLQGWADGRVAEIRG</sequence>
<feature type="compositionally biased region" description="Low complexity" evidence="1">
    <location>
        <begin position="24"/>
        <end position="33"/>
    </location>
</feature>
<accession>A0AAV8PV77</accession>
<feature type="compositionally biased region" description="Basic residues" evidence="1">
    <location>
        <begin position="1"/>
        <end position="12"/>
    </location>
</feature>
<dbReference type="Proteomes" id="UP001222027">
    <property type="component" value="Unassembled WGS sequence"/>
</dbReference>